<dbReference type="PROSITE" id="PS00028">
    <property type="entry name" value="ZINC_FINGER_C2H2_1"/>
    <property type="match status" value="1"/>
</dbReference>
<evidence type="ECO:0000313" key="4">
    <source>
        <dbReference type="EMBL" id="KAH8700651.1"/>
    </source>
</evidence>
<evidence type="ECO:0000259" key="3">
    <source>
        <dbReference type="PROSITE" id="PS50157"/>
    </source>
</evidence>
<accession>A0AAD4KVB8</accession>
<feature type="compositionally biased region" description="Low complexity" evidence="2">
    <location>
        <begin position="148"/>
        <end position="161"/>
    </location>
</feature>
<feature type="domain" description="C2H2-type" evidence="3">
    <location>
        <begin position="264"/>
        <end position="294"/>
    </location>
</feature>
<dbReference type="SMART" id="SM00355">
    <property type="entry name" value="ZnF_C2H2"/>
    <property type="match status" value="3"/>
</dbReference>
<dbReference type="EMBL" id="JAJTJA010000004">
    <property type="protein sequence ID" value="KAH8700651.1"/>
    <property type="molecule type" value="Genomic_DNA"/>
</dbReference>
<keyword evidence="1" id="KW-0863">Zinc-finger</keyword>
<dbReference type="InterPro" id="IPR013087">
    <property type="entry name" value="Znf_C2H2_type"/>
</dbReference>
<dbReference type="Gene3D" id="3.30.160.60">
    <property type="entry name" value="Classic Zinc Finger"/>
    <property type="match status" value="1"/>
</dbReference>
<dbReference type="GO" id="GO:0008270">
    <property type="term" value="F:zinc ion binding"/>
    <property type="evidence" value="ECO:0007669"/>
    <property type="project" value="UniProtKB-KW"/>
</dbReference>
<dbReference type="AlphaFoldDB" id="A0AAD4KVB8"/>
<gene>
    <name evidence="4" type="ORF">BGW36DRAFT_374649</name>
</gene>
<reference evidence="4" key="1">
    <citation type="submission" date="2021-12" db="EMBL/GenBank/DDBJ databases">
        <title>Convergent genome expansion in fungi linked to evolution of root-endophyte symbiosis.</title>
        <authorList>
            <consortium name="DOE Joint Genome Institute"/>
            <person name="Ke Y.-H."/>
            <person name="Bonito G."/>
            <person name="Liao H.-L."/>
            <person name="Looney B."/>
            <person name="Rojas-Flechas A."/>
            <person name="Nash J."/>
            <person name="Hameed K."/>
            <person name="Schadt C."/>
            <person name="Martin F."/>
            <person name="Crous P.W."/>
            <person name="Miettinen O."/>
            <person name="Magnuson J.K."/>
            <person name="Labbe J."/>
            <person name="Jacobson D."/>
            <person name="Doktycz M.J."/>
            <person name="Veneault-Fourrey C."/>
            <person name="Kuo A."/>
            <person name="Mondo S."/>
            <person name="Calhoun S."/>
            <person name="Riley R."/>
            <person name="Ohm R."/>
            <person name="LaButti K."/>
            <person name="Andreopoulos B."/>
            <person name="Pangilinan J."/>
            <person name="Nolan M."/>
            <person name="Tritt A."/>
            <person name="Clum A."/>
            <person name="Lipzen A."/>
            <person name="Daum C."/>
            <person name="Barry K."/>
            <person name="Grigoriev I.V."/>
            <person name="Vilgalys R."/>
        </authorList>
    </citation>
    <scope>NUCLEOTIDE SEQUENCE</scope>
    <source>
        <strain evidence="4">PMI_201</strain>
    </source>
</reference>
<protein>
    <recommendedName>
        <fullName evidence="3">C2H2-type domain-containing protein</fullName>
    </recommendedName>
</protein>
<comment type="caution">
    <text evidence="4">The sequence shown here is derived from an EMBL/GenBank/DDBJ whole genome shotgun (WGS) entry which is preliminary data.</text>
</comment>
<keyword evidence="1" id="KW-0862">Zinc</keyword>
<proteinExistence type="predicted"/>
<name>A0AAD4KVB8_9EURO</name>
<dbReference type="Proteomes" id="UP001201262">
    <property type="component" value="Unassembled WGS sequence"/>
</dbReference>
<dbReference type="RefSeq" id="XP_046074357.1">
    <property type="nucleotide sequence ID" value="XM_046215694.1"/>
</dbReference>
<sequence>MAFTMMYPFLVSDIYASPSFSGKLPYILDMSDFFSDQAKRALEGDDEMAHHLFSDIASSTTCQQPHTTVLTTGYTLNVPAAAAAPGYYGHGYYHSNHPQYTEDGAYGAANTTSMMGYQPHHNGPVSGPAMGQGYATSESPVGYSSPMSQITSPIASTSPSSYHAHHRHHQRRQSSRALTHRSESPDAGDLADYGVRNPDGTWRCAHPGCSSKTVFTRACDLRKHYNRHKKYLFCRFEGCPQATDGGFSSKKDRARHEAKHNPQITCEWNGCDRVFSRVDNMKDHVRRIHHRGSR</sequence>
<organism evidence="4 5">
    <name type="scientific">Talaromyces proteolyticus</name>
    <dbReference type="NCBI Taxonomy" id="1131652"/>
    <lineage>
        <taxon>Eukaryota</taxon>
        <taxon>Fungi</taxon>
        <taxon>Dikarya</taxon>
        <taxon>Ascomycota</taxon>
        <taxon>Pezizomycotina</taxon>
        <taxon>Eurotiomycetes</taxon>
        <taxon>Eurotiomycetidae</taxon>
        <taxon>Eurotiales</taxon>
        <taxon>Trichocomaceae</taxon>
        <taxon>Talaromyces</taxon>
        <taxon>Talaromyces sect. Bacilispori</taxon>
    </lineage>
</organism>
<evidence type="ECO:0000256" key="1">
    <source>
        <dbReference type="PROSITE-ProRule" id="PRU00042"/>
    </source>
</evidence>
<dbReference type="InterPro" id="IPR036236">
    <property type="entry name" value="Znf_C2H2_sf"/>
</dbReference>
<dbReference type="SUPFAM" id="SSF57667">
    <property type="entry name" value="beta-beta-alpha zinc fingers"/>
    <property type="match status" value="1"/>
</dbReference>
<evidence type="ECO:0000313" key="5">
    <source>
        <dbReference type="Proteomes" id="UP001201262"/>
    </source>
</evidence>
<keyword evidence="1" id="KW-0479">Metal-binding</keyword>
<dbReference type="GeneID" id="70245981"/>
<keyword evidence="5" id="KW-1185">Reference proteome</keyword>
<feature type="compositionally biased region" description="Basic residues" evidence="2">
    <location>
        <begin position="163"/>
        <end position="174"/>
    </location>
</feature>
<feature type="region of interest" description="Disordered" evidence="2">
    <location>
        <begin position="121"/>
        <end position="192"/>
    </location>
</feature>
<dbReference type="PROSITE" id="PS50157">
    <property type="entry name" value="ZINC_FINGER_C2H2_2"/>
    <property type="match status" value="1"/>
</dbReference>
<evidence type="ECO:0000256" key="2">
    <source>
        <dbReference type="SAM" id="MobiDB-lite"/>
    </source>
</evidence>